<keyword evidence="4" id="KW-0067">ATP-binding</keyword>
<evidence type="ECO:0000256" key="2">
    <source>
        <dbReference type="ARBA" id="ARBA00022741"/>
    </source>
</evidence>
<evidence type="ECO:0000313" key="7">
    <source>
        <dbReference type="EMBL" id="WFD21421.1"/>
    </source>
</evidence>
<evidence type="ECO:0000256" key="3">
    <source>
        <dbReference type="ARBA" id="ARBA00022763"/>
    </source>
</evidence>
<dbReference type="GO" id="GO:0033065">
    <property type="term" value="C:Rad51C-XRCC3 complex"/>
    <property type="evidence" value="ECO:0007669"/>
    <property type="project" value="TreeGrafter"/>
</dbReference>
<comment type="subcellular location">
    <subcellularLocation>
        <location evidence="1">Nucleus</location>
    </subcellularLocation>
</comment>
<keyword evidence="5" id="KW-0234">DNA repair</keyword>
<dbReference type="SUPFAM" id="SSF52540">
    <property type="entry name" value="P-loop containing nucleoside triphosphate hydrolases"/>
    <property type="match status" value="1"/>
</dbReference>
<keyword evidence="8" id="KW-1185">Reference proteome</keyword>
<reference evidence="7" key="1">
    <citation type="submission" date="2023-03" db="EMBL/GenBank/DDBJ databases">
        <title>Mating type loci evolution in Malassezia.</title>
        <authorList>
            <person name="Coelho M.A."/>
        </authorList>
    </citation>
    <scope>NUCLEOTIDE SEQUENCE</scope>
    <source>
        <strain evidence="7">CBS 12830</strain>
    </source>
</reference>
<evidence type="ECO:0000313" key="8">
    <source>
        <dbReference type="Proteomes" id="UP001214415"/>
    </source>
</evidence>
<dbReference type="Gene3D" id="3.40.50.300">
    <property type="entry name" value="P-loop containing nucleotide triphosphate hydrolases"/>
    <property type="match status" value="1"/>
</dbReference>
<dbReference type="AlphaFoldDB" id="A0AAF0EEW9"/>
<proteinExistence type="predicted"/>
<evidence type="ECO:0000256" key="5">
    <source>
        <dbReference type="ARBA" id="ARBA00023204"/>
    </source>
</evidence>
<evidence type="ECO:0000256" key="6">
    <source>
        <dbReference type="ARBA" id="ARBA00023242"/>
    </source>
</evidence>
<dbReference type="GO" id="GO:0000400">
    <property type="term" value="F:four-way junction DNA binding"/>
    <property type="evidence" value="ECO:0007669"/>
    <property type="project" value="TreeGrafter"/>
</dbReference>
<sequence>MMHRGTPRVGEGAEWAPLRAADLFPATPTGEERHLTPLSQLPLPTWELEEVPSPEPPTLAWDADDDEEALELSNIDVDVVPIIRKPLRHLCGLDALDQYVGQWHSSGAFAKPDPQHEQCAPQKGFAVGSGIEIVGPPGSGKTHWCMQMAIAERRRHIFHTIQEYISEVGPATETEHWDDMLGTFRSLIQEEIEPWCAHVVLIDTEGSIEPSTLAHMAQHAMTSADLDELYSLATTAGLVAAKSDFSAMAAVPALQEAVLRGIHLVRPTTLGELVSYLGTAASSVLKIPGLPPRTSLLIVDSFSFFTYPYALPPQATKEQRQARSEAIDYMVRSLTMLRDSQLPEQERLTIIVTMQMSTAFGGVGGIEASSEQRMVPSLMSSRTTAEWGPSVLGRSAWRFLLIYDGVRTQRYALSTYADLFMSRAHQILAHCHTALRWIRHRRCAFSCMCVECG</sequence>
<dbReference type="EMBL" id="CP119900">
    <property type="protein sequence ID" value="WFD21421.1"/>
    <property type="molecule type" value="Genomic_DNA"/>
</dbReference>
<organism evidence="7 8">
    <name type="scientific">Malassezia equina</name>
    <dbReference type="NCBI Taxonomy" id="1381935"/>
    <lineage>
        <taxon>Eukaryota</taxon>
        <taxon>Fungi</taxon>
        <taxon>Dikarya</taxon>
        <taxon>Basidiomycota</taxon>
        <taxon>Ustilaginomycotina</taxon>
        <taxon>Malasseziomycetes</taxon>
        <taxon>Malasseziales</taxon>
        <taxon>Malasseziaceae</taxon>
        <taxon>Malassezia</taxon>
    </lineage>
</organism>
<gene>
    <name evidence="7" type="ORF">MEQU1_000070</name>
</gene>
<keyword evidence="6" id="KW-0539">Nucleus</keyword>
<dbReference type="GO" id="GO:0005657">
    <property type="term" value="C:replication fork"/>
    <property type="evidence" value="ECO:0007669"/>
    <property type="project" value="TreeGrafter"/>
</dbReference>
<dbReference type="GO" id="GO:0007131">
    <property type="term" value="P:reciprocal meiotic recombination"/>
    <property type="evidence" value="ECO:0007669"/>
    <property type="project" value="TreeGrafter"/>
</dbReference>
<dbReference type="PANTHER" id="PTHR46239">
    <property type="entry name" value="DNA REPAIR PROTEIN RAD51 HOMOLOG 3 RAD51C"/>
    <property type="match status" value="1"/>
</dbReference>
<keyword evidence="3" id="KW-0227">DNA damage</keyword>
<dbReference type="GO" id="GO:0008821">
    <property type="term" value="F:crossover junction DNA endonuclease activity"/>
    <property type="evidence" value="ECO:0007669"/>
    <property type="project" value="TreeGrafter"/>
</dbReference>
<accession>A0AAF0EEW9</accession>
<dbReference type="InterPro" id="IPR052093">
    <property type="entry name" value="HR_Repair_Mediator"/>
</dbReference>
<dbReference type="GO" id="GO:0000707">
    <property type="term" value="P:meiotic DNA recombinase assembly"/>
    <property type="evidence" value="ECO:0007669"/>
    <property type="project" value="TreeGrafter"/>
</dbReference>
<protein>
    <submittedName>
        <fullName evidence="7">Uncharacterized protein</fullName>
    </submittedName>
</protein>
<dbReference type="PANTHER" id="PTHR46239:SF1">
    <property type="entry name" value="DNA REPAIR PROTEIN RAD51 HOMOLOG 3"/>
    <property type="match status" value="1"/>
</dbReference>
<dbReference type="GO" id="GO:0033063">
    <property type="term" value="C:Rad51B-Rad51C-Rad51D-XRCC2 complex"/>
    <property type="evidence" value="ECO:0007669"/>
    <property type="project" value="TreeGrafter"/>
</dbReference>
<evidence type="ECO:0000256" key="4">
    <source>
        <dbReference type="ARBA" id="ARBA00022840"/>
    </source>
</evidence>
<dbReference type="Proteomes" id="UP001214415">
    <property type="component" value="Chromosome 1"/>
</dbReference>
<dbReference type="GO" id="GO:0005524">
    <property type="term" value="F:ATP binding"/>
    <property type="evidence" value="ECO:0007669"/>
    <property type="project" value="UniProtKB-KW"/>
</dbReference>
<name>A0AAF0EEW9_9BASI</name>
<keyword evidence="2" id="KW-0547">Nucleotide-binding</keyword>
<evidence type="ECO:0000256" key="1">
    <source>
        <dbReference type="ARBA" id="ARBA00004123"/>
    </source>
</evidence>
<dbReference type="InterPro" id="IPR027417">
    <property type="entry name" value="P-loop_NTPase"/>
</dbReference>